<evidence type="ECO:0000256" key="3">
    <source>
        <dbReference type="ARBA" id="ARBA00022737"/>
    </source>
</evidence>
<keyword evidence="2" id="KW-0812">Transmembrane</keyword>
<name>A0A3P7M5C4_9BILA</name>
<dbReference type="EMBL" id="UYRT01078713">
    <property type="protein sequence ID" value="VDN19077.1"/>
    <property type="molecule type" value="Genomic_DNA"/>
</dbReference>
<dbReference type="OrthoDB" id="5806915at2759"/>
<evidence type="ECO:0000313" key="7">
    <source>
        <dbReference type="Proteomes" id="UP000271098"/>
    </source>
</evidence>
<keyword evidence="4" id="KW-1133">Transmembrane helix</keyword>
<keyword evidence="7" id="KW-1185">Reference proteome</keyword>
<protein>
    <recommendedName>
        <fullName evidence="5">Notch ligand N-terminal domain-containing protein</fullName>
    </recommendedName>
</protein>
<dbReference type="Proteomes" id="UP000271098">
    <property type="component" value="Unassembled WGS sequence"/>
</dbReference>
<dbReference type="AlphaFoldDB" id="A0A3P7M5C4"/>
<evidence type="ECO:0000256" key="2">
    <source>
        <dbReference type="ARBA" id="ARBA00022692"/>
    </source>
</evidence>
<dbReference type="Gene3D" id="2.60.40.3510">
    <property type="match status" value="1"/>
</dbReference>
<dbReference type="Pfam" id="PF07657">
    <property type="entry name" value="MNNL"/>
    <property type="match status" value="1"/>
</dbReference>
<evidence type="ECO:0000313" key="6">
    <source>
        <dbReference type="EMBL" id="VDN19077.1"/>
    </source>
</evidence>
<evidence type="ECO:0000256" key="1">
    <source>
        <dbReference type="ARBA" id="ARBA00022536"/>
    </source>
</evidence>
<reference evidence="6 7" key="1">
    <citation type="submission" date="2018-11" db="EMBL/GenBank/DDBJ databases">
        <authorList>
            <consortium name="Pathogen Informatics"/>
        </authorList>
    </citation>
    <scope>NUCLEOTIDE SEQUENCE [LARGE SCALE GENOMIC DNA]</scope>
</reference>
<accession>A0A3P7M5C4</accession>
<keyword evidence="3" id="KW-0677">Repeat</keyword>
<keyword evidence="4" id="KW-0472">Membrane</keyword>
<organism evidence="6 7">
    <name type="scientific">Gongylonema pulchrum</name>
    <dbReference type="NCBI Taxonomy" id="637853"/>
    <lineage>
        <taxon>Eukaryota</taxon>
        <taxon>Metazoa</taxon>
        <taxon>Ecdysozoa</taxon>
        <taxon>Nematoda</taxon>
        <taxon>Chromadorea</taxon>
        <taxon>Rhabditida</taxon>
        <taxon>Spirurina</taxon>
        <taxon>Spiruromorpha</taxon>
        <taxon>Spiruroidea</taxon>
        <taxon>Gongylonematidae</taxon>
        <taxon>Gongylonema</taxon>
    </lineage>
</organism>
<proteinExistence type="predicted"/>
<gene>
    <name evidence="6" type="ORF">GPUH_LOCUS11662</name>
</gene>
<feature type="domain" description="Notch ligand N-terminal" evidence="5">
    <location>
        <begin position="26"/>
        <end position="51"/>
    </location>
</feature>
<dbReference type="GO" id="GO:0007219">
    <property type="term" value="P:Notch signaling pathway"/>
    <property type="evidence" value="ECO:0007669"/>
    <property type="project" value="InterPro"/>
</dbReference>
<dbReference type="GO" id="GO:0016020">
    <property type="term" value="C:membrane"/>
    <property type="evidence" value="ECO:0007669"/>
    <property type="project" value="UniProtKB-SubCell"/>
</dbReference>
<dbReference type="InterPro" id="IPR011651">
    <property type="entry name" value="Notch_ligand_N"/>
</dbReference>
<keyword evidence="1" id="KW-0245">EGF-like domain</keyword>
<evidence type="ECO:0000256" key="4">
    <source>
        <dbReference type="ARBA" id="ARBA00022989"/>
    </source>
</evidence>
<sequence>MQCSCAGSFEIRLVSLTLGSKKDFRPEFRICLKQFERRISHNGECTFGEVTLDAERLRNSTKIEFQFGWPVCPHSITHLLFALHSCQELRC</sequence>
<evidence type="ECO:0000259" key="5">
    <source>
        <dbReference type="Pfam" id="PF07657"/>
    </source>
</evidence>